<dbReference type="RefSeq" id="WP_085070128.1">
    <property type="nucleotide sequence ID" value="NZ_CP019706.1"/>
</dbReference>
<evidence type="ECO:0000313" key="2">
    <source>
        <dbReference type="Proteomes" id="UP000192900"/>
    </source>
</evidence>
<name>A0A1W6B5T8_9GAMM</name>
<organism evidence="1 2">
    <name type="scientific">Pantoea alhagi</name>
    <dbReference type="NCBI Taxonomy" id="1891675"/>
    <lineage>
        <taxon>Bacteria</taxon>
        <taxon>Pseudomonadati</taxon>
        <taxon>Pseudomonadota</taxon>
        <taxon>Gammaproteobacteria</taxon>
        <taxon>Enterobacterales</taxon>
        <taxon>Erwiniaceae</taxon>
        <taxon>Pantoea</taxon>
    </lineage>
</organism>
<evidence type="ECO:0000313" key="1">
    <source>
        <dbReference type="EMBL" id="ARJ42451.1"/>
    </source>
</evidence>
<protein>
    <submittedName>
        <fullName evidence="1">Uncharacterized protein</fullName>
    </submittedName>
</protein>
<dbReference type="EMBL" id="CP019706">
    <property type="protein sequence ID" value="ARJ42451.1"/>
    <property type="molecule type" value="Genomic_DNA"/>
</dbReference>
<reference evidence="1 2" key="1">
    <citation type="submission" date="2017-02" db="EMBL/GenBank/DDBJ databases">
        <title>Complete genome sequence of the drought resistance-promoting endophyte Pantoea alhagi LTYR-11Z.</title>
        <authorList>
            <person name="Zhang L."/>
        </authorList>
    </citation>
    <scope>NUCLEOTIDE SEQUENCE [LARGE SCALE GENOMIC DNA]</scope>
    <source>
        <strain evidence="1 2">LTYR-11Z</strain>
    </source>
</reference>
<gene>
    <name evidence="1" type="ORF">B1H58_10735</name>
</gene>
<dbReference type="Proteomes" id="UP000192900">
    <property type="component" value="Chromosome"/>
</dbReference>
<keyword evidence="2" id="KW-1185">Reference proteome</keyword>
<proteinExistence type="predicted"/>
<accession>A0A1W6B5T8</accession>
<dbReference type="STRING" id="1891675.B1H58_10735"/>
<sequence length="62" mass="7402">MPWYDDLQRQVEKCVSSENMMRELLGEIGIEEMIARNESYAVPQRRRIFNVLRRLFGIDAAR</sequence>
<dbReference type="KEGG" id="palh:B1H58_10735"/>
<dbReference type="AlphaFoldDB" id="A0A1W6B5T8"/>